<reference evidence="1" key="1">
    <citation type="submission" date="2020-03" db="EMBL/GenBank/DDBJ databases">
        <title>The deep terrestrial virosphere.</title>
        <authorList>
            <person name="Holmfeldt K."/>
            <person name="Nilsson E."/>
            <person name="Simone D."/>
            <person name="Lopez-Fernandez M."/>
            <person name="Wu X."/>
            <person name="de Brujin I."/>
            <person name="Lundin D."/>
            <person name="Andersson A."/>
            <person name="Bertilsson S."/>
            <person name="Dopson M."/>
        </authorList>
    </citation>
    <scope>NUCLEOTIDE SEQUENCE</scope>
    <source>
        <strain evidence="1">TM448A03394</strain>
    </source>
</reference>
<evidence type="ECO:0000313" key="1">
    <source>
        <dbReference type="EMBL" id="QJA53308.1"/>
    </source>
</evidence>
<gene>
    <name evidence="1" type="ORF">TM448A03394_0006</name>
</gene>
<accession>A0A6H2A0L9</accession>
<name>A0A6H2A0L9_9ZZZZ</name>
<sequence>MKLLNGEIFEAKPQLDKLLGKELPVKVAYGLAKMANKLNVEFQTIELVRNGLIKKYGEADKDNPMQISVKQDGENFQKFVAEFTELMNQEVEVVIEKVKLPIEVDGKPFQLEANILMALEKFIEVE</sequence>
<organism evidence="1">
    <name type="scientific">viral metagenome</name>
    <dbReference type="NCBI Taxonomy" id="1070528"/>
    <lineage>
        <taxon>unclassified sequences</taxon>
        <taxon>metagenomes</taxon>
        <taxon>organismal metagenomes</taxon>
    </lineage>
</organism>
<protein>
    <submittedName>
        <fullName evidence="1">Uncharacterized protein</fullName>
    </submittedName>
</protein>
<dbReference type="AlphaFoldDB" id="A0A6H2A0L9"/>
<dbReference type="EMBL" id="MT144411">
    <property type="protein sequence ID" value="QJA53308.1"/>
    <property type="molecule type" value="Genomic_DNA"/>
</dbReference>
<proteinExistence type="predicted"/>